<evidence type="ECO:0000313" key="3">
    <source>
        <dbReference type="Proteomes" id="UP001470230"/>
    </source>
</evidence>
<keyword evidence="1" id="KW-0472">Membrane</keyword>
<keyword evidence="1" id="KW-1133">Transmembrane helix</keyword>
<comment type="caution">
    <text evidence="2">The sequence shown here is derived from an EMBL/GenBank/DDBJ whole genome shotgun (WGS) entry which is preliminary data.</text>
</comment>
<feature type="transmembrane region" description="Helical" evidence="1">
    <location>
        <begin position="51"/>
        <end position="73"/>
    </location>
</feature>
<dbReference type="Proteomes" id="UP001470230">
    <property type="component" value="Unassembled WGS sequence"/>
</dbReference>
<sequence length="145" mass="16196">MLKGLGDYSYILVPSHVERNVPCIFQFSSPTLVKALFLYEIKIEKKGLSSIQLIGIVCGSVGVFLAIIGIIVLSLKRKYSVNFTDFIEYSDDEYNMEMKETITTAKGSGIEQANTTTNKSIGAIKETEVNFNISEINKNNIDDWL</sequence>
<dbReference type="EMBL" id="JAPFFF010000001">
    <property type="protein sequence ID" value="KAK8898215.1"/>
    <property type="molecule type" value="Genomic_DNA"/>
</dbReference>
<keyword evidence="3" id="KW-1185">Reference proteome</keyword>
<organism evidence="2 3">
    <name type="scientific">Tritrichomonas musculus</name>
    <dbReference type="NCBI Taxonomy" id="1915356"/>
    <lineage>
        <taxon>Eukaryota</taxon>
        <taxon>Metamonada</taxon>
        <taxon>Parabasalia</taxon>
        <taxon>Tritrichomonadida</taxon>
        <taxon>Tritrichomonadidae</taxon>
        <taxon>Tritrichomonas</taxon>
    </lineage>
</organism>
<evidence type="ECO:0000256" key="1">
    <source>
        <dbReference type="SAM" id="Phobius"/>
    </source>
</evidence>
<reference evidence="2 3" key="1">
    <citation type="submission" date="2024-04" db="EMBL/GenBank/DDBJ databases">
        <title>Tritrichomonas musculus Genome.</title>
        <authorList>
            <person name="Alves-Ferreira E."/>
            <person name="Grigg M."/>
            <person name="Lorenzi H."/>
            <person name="Galac M."/>
        </authorList>
    </citation>
    <scope>NUCLEOTIDE SEQUENCE [LARGE SCALE GENOMIC DNA]</scope>
    <source>
        <strain evidence="2 3">EAF2021</strain>
    </source>
</reference>
<proteinExistence type="predicted"/>
<protein>
    <submittedName>
        <fullName evidence="2">Uncharacterized protein</fullName>
    </submittedName>
</protein>
<gene>
    <name evidence="2" type="ORF">M9Y10_000492</name>
</gene>
<keyword evidence="1" id="KW-0812">Transmembrane</keyword>
<evidence type="ECO:0000313" key="2">
    <source>
        <dbReference type="EMBL" id="KAK8898215.1"/>
    </source>
</evidence>
<accession>A0ABR2L4C5</accession>
<name>A0ABR2L4C5_9EUKA</name>